<reference evidence="1 2" key="1">
    <citation type="submission" date="2019-04" db="EMBL/GenBank/DDBJ databases">
        <title>Genome sequencing of Clostridium botulinum Groups I-IV and Clostridium butyricum.</title>
        <authorList>
            <person name="Brunt J."/>
            <person name="Van Vliet A.H.M."/>
            <person name="Stringer S.C."/>
            <person name="Carter A.T."/>
            <person name="Peck M.W."/>
        </authorList>
    </citation>
    <scope>NUCLEOTIDE SEQUENCE [LARGE SCALE GENOMIC DNA]</scope>
    <source>
        <strain evidence="1 2">IFR 18/054</strain>
    </source>
</reference>
<evidence type="ECO:0000313" key="1">
    <source>
        <dbReference type="EMBL" id="NFF00565.1"/>
    </source>
</evidence>
<evidence type="ECO:0000313" key="2">
    <source>
        <dbReference type="Proteomes" id="UP000472521"/>
    </source>
</evidence>
<accession>A0A6B4JSY9</accession>
<keyword evidence="1" id="KW-0695">RNA-directed DNA polymerase</keyword>
<dbReference type="EMBL" id="SWND01000001">
    <property type="protein sequence ID" value="NFF00565.1"/>
    <property type="molecule type" value="Genomic_DNA"/>
</dbReference>
<dbReference type="AlphaFoldDB" id="A0A6B4JSY9"/>
<keyword evidence="1" id="KW-0808">Transferase</keyword>
<dbReference type="PROSITE" id="PS50878">
    <property type="entry name" value="RT_POL"/>
    <property type="match status" value="1"/>
</dbReference>
<name>A0A6B4JSY9_CLOBO</name>
<comment type="caution">
    <text evidence="1">The sequence shown here is derived from an EMBL/GenBank/DDBJ whole genome shotgun (WGS) entry which is preliminary data.</text>
</comment>
<dbReference type="Pfam" id="PF00078">
    <property type="entry name" value="RVT_1"/>
    <property type="match status" value="1"/>
</dbReference>
<protein>
    <submittedName>
        <fullName evidence="1">RNA-directed DNA polymerase</fullName>
    </submittedName>
</protein>
<gene>
    <name evidence="1" type="ORF">FCV25_02020</name>
</gene>
<proteinExistence type="predicted"/>
<dbReference type="GO" id="GO:0003964">
    <property type="term" value="F:RNA-directed DNA polymerase activity"/>
    <property type="evidence" value="ECO:0007669"/>
    <property type="project" value="UniProtKB-KW"/>
</dbReference>
<keyword evidence="1" id="KW-0548">Nucleotidyltransferase</keyword>
<sequence length="499" mass="58677">MQKTYINFMNEIPANKLYHGLLAHGLFSEKIPPFLTSENFFDYCEKLNQPFSDKEYQYIYYESMRNINVTRQLGIPNPFAYQRLCKCLSDNWDNLKQHFEKQTSGQNYKISRIHIRRLKDKRCLFEMNYNNWKIDGSPEPDLLIGKRYLVKADISTCFPSIYTHSISWALIGKEKAKGDRNVKKWYNKIDHFSQNVKNGETHGLIIGPHASNLLSELILTVVDRQLYEAGWKHIRNIDDYTCYVSTYEEGQQFLTELNTYLRHFDLSLNCRKTEILELPMASVEQWVRQINSISLVLKNKKVDFKIARAYLDFAVELMQNNNKNSAILNYAIKVLSKQSLTYNAKAFCVKTVFHLAVIYPYLIPLLESKLFTPFNVDIGKIANFSQIILKEGFKSHNYEEVSYAIYFSLKYDFLLPELTAQYAYDSDNCIVRLLAYLYFDKYNDRVSKKLLKDKAKALASNHDDFNRNWLFVYEVLLQSDLKDEWKPMKKKGITFVKAL</sequence>
<dbReference type="Proteomes" id="UP000472521">
    <property type="component" value="Unassembled WGS sequence"/>
</dbReference>
<dbReference type="InterPro" id="IPR000477">
    <property type="entry name" value="RT_dom"/>
</dbReference>
<dbReference type="CDD" id="cd01646">
    <property type="entry name" value="RT_Bac_retron_I"/>
    <property type="match status" value="1"/>
</dbReference>
<organism evidence="1 2">
    <name type="scientific">Clostridium botulinum</name>
    <dbReference type="NCBI Taxonomy" id="1491"/>
    <lineage>
        <taxon>Bacteria</taxon>
        <taxon>Bacillati</taxon>
        <taxon>Bacillota</taxon>
        <taxon>Clostridia</taxon>
        <taxon>Eubacteriales</taxon>
        <taxon>Clostridiaceae</taxon>
        <taxon>Clostridium</taxon>
    </lineage>
</organism>